<comment type="caution">
    <text evidence="1">The sequence shown here is derived from an EMBL/GenBank/DDBJ whole genome shotgun (WGS) entry which is preliminary data.</text>
</comment>
<proteinExistence type="predicted"/>
<organism evidence="1 2">
    <name type="scientific">Alicyclobacillus mali</name>
    <name type="common">ex Roth et al. 2021</name>
    <dbReference type="NCBI Taxonomy" id="1123961"/>
    <lineage>
        <taxon>Bacteria</taxon>
        <taxon>Bacillati</taxon>
        <taxon>Bacillota</taxon>
        <taxon>Bacilli</taxon>
        <taxon>Bacillales</taxon>
        <taxon>Alicyclobacillaceae</taxon>
        <taxon>Alicyclobacillus</taxon>
    </lineage>
</organism>
<sequence>MSTWTVTYAFPANLNFILYVWRLRAHSESPESKGARDAHSDGEERFALIWQQELEEIRRLGAAEVDGRCLAGLEGPLRPLFTDSPIGHGAFESAWPLFAEWWQPARVAYEEAIQPYLSQLTEQYRADDEHRQVLLTYAPHPSEWVSQHGSVFVLPFERIFAARA</sequence>
<name>A0ABS0F4Q9_9BACL</name>
<keyword evidence="2" id="KW-1185">Reference proteome</keyword>
<dbReference type="Proteomes" id="UP000642910">
    <property type="component" value="Unassembled WGS sequence"/>
</dbReference>
<dbReference type="EMBL" id="JADPKZ010000042">
    <property type="protein sequence ID" value="MBF8378226.1"/>
    <property type="molecule type" value="Genomic_DNA"/>
</dbReference>
<evidence type="ECO:0000313" key="2">
    <source>
        <dbReference type="Proteomes" id="UP000642910"/>
    </source>
</evidence>
<reference evidence="1 2" key="1">
    <citation type="submission" date="2020-11" db="EMBL/GenBank/DDBJ databases">
        <title>Genomic insight of Alicyclobacillus mali FL 18 reveals a new arsenic-resistant strain, with potential in environmental biotechnology.</title>
        <authorList>
            <person name="Fiorentino G."/>
            <person name="Gallo G."/>
            <person name="Aulitto M."/>
        </authorList>
    </citation>
    <scope>NUCLEOTIDE SEQUENCE [LARGE SCALE GENOMIC DNA]</scope>
    <source>
        <strain evidence="1 2">FL 18</strain>
    </source>
</reference>
<evidence type="ECO:0000313" key="1">
    <source>
        <dbReference type="EMBL" id="MBF8378226.1"/>
    </source>
</evidence>
<protein>
    <submittedName>
        <fullName evidence="1">Uncharacterized protein</fullName>
    </submittedName>
</protein>
<gene>
    <name evidence="1" type="ORF">IW967_10175</name>
</gene>
<accession>A0ABS0F4Q9</accession>
<dbReference type="RefSeq" id="WP_067849567.1">
    <property type="nucleotide sequence ID" value="NZ_JADPKZ010000042.1"/>
</dbReference>